<dbReference type="GO" id="GO:0008237">
    <property type="term" value="F:metallopeptidase activity"/>
    <property type="evidence" value="ECO:0007669"/>
    <property type="project" value="UniProtKB-KW"/>
</dbReference>
<keyword evidence="3" id="KW-0732">Signal</keyword>
<dbReference type="GO" id="GO:0006508">
    <property type="term" value="P:proteolysis"/>
    <property type="evidence" value="ECO:0007669"/>
    <property type="project" value="UniProtKB-KW"/>
</dbReference>
<dbReference type="InterPro" id="IPR005073">
    <property type="entry name" value="Peptidase_M74"/>
</dbReference>
<dbReference type="SUPFAM" id="SSF55166">
    <property type="entry name" value="Hedgehog/DD-peptidase"/>
    <property type="match status" value="1"/>
</dbReference>
<evidence type="ECO:0000256" key="4">
    <source>
        <dbReference type="ARBA" id="ARBA00022764"/>
    </source>
</evidence>
<dbReference type="GO" id="GO:0030288">
    <property type="term" value="C:outer membrane-bounded periplasmic space"/>
    <property type="evidence" value="ECO:0007669"/>
    <property type="project" value="InterPro"/>
</dbReference>
<feature type="domain" description="Peptidoglycan binding-like" evidence="8">
    <location>
        <begin position="122"/>
        <end position="175"/>
    </location>
</feature>
<evidence type="ECO:0000256" key="1">
    <source>
        <dbReference type="ARBA" id="ARBA00022670"/>
    </source>
</evidence>
<organism evidence="9 10">
    <name type="scientific">Kribbella capetownensis</name>
    <dbReference type="NCBI Taxonomy" id="1572659"/>
    <lineage>
        <taxon>Bacteria</taxon>
        <taxon>Bacillati</taxon>
        <taxon>Actinomycetota</taxon>
        <taxon>Actinomycetes</taxon>
        <taxon>Propionibacteriales</taxon>
        <taxon>Kribbellaceae</taxon>
        <taxon>Kribbella</taxon>
    </lineage>
</organism>
<dbReference type="AlphaFoldDB" id="A0A4R0K3C5"/>
<protein>
    <submittedName>
        <fullName evidence="9">Peptidoglycan-binding protein</fullName>
    </submittedName>
</protein>
<keyword evidence="7" id="KW-0482">Metalloprotease</keyword>
<proteinExistence type="predicted"/>
<dbReference type="SUPFAM" id="SSF47090">
    <property type="entry name" value="PGBD-like"/>
    <property type="match status" value="2"/>
</dbReference>
<dbReference type="GO" id="GO:0046872">
    <property type="term" value="F:metal ion binding"/>
    <property type="evidence" value="ECO:0007669"/>
    <property type="project" value="UniProtKB-KW"/>
</dbReference>
<dbReference type="Proteomes" id="UP000293342">
    <property type="component" value="Unassembled WGS sequence"/>
</dbReference>
<evidence type="ECO:0000256" key="6">
    <source>
        <dbReference type="ARBA" id="ARBA00022833"/>
    </source>
</evidence>
<name>A0A4R0K3C5_9ACTN</name>
<dbReference type="EMBL" id="SJKD01000001">
    <property type="protein sequence ID" value="TCC52336.1"/>
    <property type="molecule type" value="Genomic_DNA"/>
</dbReference>
<evidence type="ECO:0000256" key="2">
    <source>
        <dbReference type="ARBA" id="ARBA00022723"/>
    </source>
</evidence>
<dbReference type="GO" id="GO:0004252">
    <property type="term" value="F:serine-type endopeptidase activity"/>
    <property type="evidence" value="ECO:0007669"/>
    <property type="project" value="InterPro"/>
</dbReference>
<gene>
    <name evidence="9" type="ORF">E0H75_00650</name>
</gene>
<reference evidence="9 10" key="1">
    <citation type="submission" date="2019-02" db="EMBL/GenBank/DDBJ databases">
        <title>Kribbella capetownensis sp. nov. and Kribbella speibonae sp. nov., isolated from soil.</title>
        <authorList>
            <person name="Curtis S.M."/>
            <person name="Norton I."/>
            <person name="Everest G.J."/>
            <person name="Meyers P.R."/>
        </authorList>
    </citation>
    <scope>NUCLEOTIDE SEQUENCE [LARGE SCALE GENOMIC DNA]</scope>
    <source>
        <strain evidence="9 10">YM53</strain>
    </source>
</reference>
<keyword evidence="2" id="KW-0479">Metal-binding</keyword>
<keyword evidence="4" id="KW-0574">Periplasm</keyword>
<evidence type="ECO:0000313" key="9">
    <source>
        <dbReference type="EMBL" id="TCC52336.1"/>
    </source>
</evidence>
<dbReference type="InterPro" id="IPR002477">
    <property type="entry name" value="Peptidoglycan-bd-like"/>
</dbReference>
<dbReference type="OrthoDB" id="5620138at2"/>
<dbReference type="Pfam" id="PF03411">
    <property type="entry name" value="Peptidase_M74"/>
    <property type="match status" value="1"/>
</dbReference>
<evidence type="ECO:0000256" key="3">
    <source>
        <dbReference type="ARBA" id="ARBA00022729"/>
    </source>
</evidence>
<evidence type="ECO:0000259" key="8">
    <source>
        <dbReference type="Pfam" id="PF01471"/>
    </source>
</evidence>
<keyword evidence="5" id="KW-0378">Hydrolase</keyword>
<dbReference type="Gene3D" id="1.10.101.10">
    <property type="entry name" value="PGBD-like superfamily/PGBD"/>
    <property type="match status" value="2"/>
</dbReference>
<keyword evidence="1" id="KW-0645">Protease</keyword>
<dbReference type="InterPro" id="IPR009045">
    <property type="entry name" value="Zn_M74/Hedgehog-like"/>
</dbReference>
<sequence>MPDGGGETLVSYLFRPGGNMKRVVVLALAVLLLTGLLPGSAQAYANAFFPTQSSGNRGADVLAVQYLLQHNGQSVTADGVFGTTTVAAAKAFQTAKGLGVDGIVGPQTWTALAPTIRSGDSNAAVKALQVELNAKRRLSLPVDGVFSTAVRDAVTAFQSHAGIGADGIVGPVTWRNLAWHYDYPDFTANLCDQDPDGNGTAANWATSAAVAQLEQAARSFASTNQGQLPYGDAGFEHGGDIPGHGSHDVGLDIDIWPIRTDSAQCTAGRITWQSATYDRAATRQLIQAIHAAAPGHVRLIFFNDPTLISEGLTTEWPAHDNHLHVRFCEKVHPSSLYTC</sequence>
<dbReference type="Pfam" id="PF01471">
    <property type="entry name" value="PG_binding_1"/>
    <property type="match status" value="2"/>
</dbReference>
<evidence type="ECO:0000313" key="10">
    <source>
        <dbReference type="Proteomes" id="UP000293342"/>
    </source>
</evidence>
<evidence type="ECO:0000256" key="7">
    <source>
        <dbReference type="ARBA" id="ARBA00023049"/>
    </source>
</evidence>
<feature type="domain" description="Peptidoglycan binding-like" evidence="8">
    <location>
        <begin position="57"/>
        <end position="112"/>
    </location>
</feature>
<keyword evidence="6" id="KW-0862">Zinc</keyword>
<keyword evidence="10" id="KW-1185">Reference proteome</keyword>
<dbReference type="InterPro" id="IPR036366">
    <property type="entry name" value="PGBDSf"/>
</dbReference>
<dbReference type="InterPro" id="IPR036365">
    <property type="entry name" value="PGBD-like_sf"/>
</dbReference>
<dbReference type="Gene3D" id="3.30.1380.10">
    <property type="match status" value="1"/>
</dbReference>
<comment type="caution">
    <text evidence="9">The sequence shown here is derived from an EMBL/GenBank/DDBJ whole genome shotgun (WGS) entry which is preliminary data.</text>
</comment>
<evidence type="ECO:0000256" key="5">
    <source>
        <dbReference type="ARBA" id="ARBA00022801"/>
    </source>
</evidence>
<accession>A0A4R0K3C5</accession>